<dbReference type="InterPro" id="IPR006694">
    <property type="entry name" value="Fatty_acid_hydroxylase"/>
</dbReference>
<evidence type="ECO:0000256" key="8">
    <source>
        <dbReference type="SAM" id="Phobius"/>
    </source>
</evidence>
<dbReference type="Pfam" id="PF04116">
    <property type="entry name" value="FA_hydroxylase"/>
    <property type="match status" value="1"/>
</dbReference>
<dbReference type="GO" id="GO:0012505">
    <property type="term" value="C:endomembrane system"/>
    <property type="evidence" value="ECO:0007669"/>
    <property type="project" value="UniProtKB-SubCell"/>
</dbReference>
<keyword evidence="2 8" id="KW-0812">Transmembrane</keyword>
<evidence type="ECO:0000256" key="4">
    <source>
        <dbReference type="ARBA" id="ARBA00023002"/>
    </source>
</evidence>
<dbReference type="GO" id="GO:0050479">
    <property type="term" value="F:glyceryl-ether monooxygenase activity"/>
    <property type="evidence" value="ECO:0007669"/>
    <property type="project" value="TreeGrafter"/>
</dbReference>
<dbReference type="AlphaFoldDB" id="A0A3N7JMD9"/>
<reference evidence="10 11" key="1">
    <citation type="submission" date="2018-08" db="EMBL/GenBank/DDBJ databases">
        <authorList>
            <person name="Khan S.A."/>
            <person name="Jeon C.O."/>
            <person name="Chun B.H."/>
            <person name="Jeong S.E."/>
        </authorList>
    </citation>
    <scope>NUCLEOTIDE SEQUENCE [LARGE SCALE GENOMIC DNA]</scope>
    <source>
        <strain evidence="10 11">S-16</strain>
    </source>
</reference>
<evidence type="ECO:0000256" key="7">
    <source>
        <dbReference type="SAM" id="MobiDB-lite"/>
    </source>
</evidence>
<dbReference type="RefSeq" id="WP_124542641.1">
    <property type="nucleotide sequence ID" value="NZ_QUSW01000007.1"/>
</dbReference>
<evidence type="ECO:0000313" key="10">
    <source>
        <dbReference type="EMBL" id="RQP22419.1"/>
    </source>
</evidence>
<evidence type="ECO:0000256" key="3">
    <source>
        <dbReference type="ARBA" id="ARBA00022989"/>
    </source>
</evidence>
<dbReference type="PANTHER" id="PTHR21624:SF1">
    <property type="entry name" value="ALKYLGLYCEROL MONOOXYGENASE"/>
    <property type="match status" value="1"/>
</dbReference>
<keyword evidence="3 8" id="KW-1133">Transmembrane helix</keyword>
<dbReference type="GO" id="GO:0016020">
    <property type="term" value="C:membrane"/>
    <property type="evidence" value="ECO:0007669"/>
    <property type="project" value="GOC"/>
</dbReference>
<dbReference type="EMBL" id="QUSW01000007">
    <property type="protein sequence ID" value="RQP22419.1"/>
    <property type="molecule type" value="Genomic_DNA"/>
</dbReference>
<keyword evidence="6 8" id="KW-0472">Membrane</keyword>
<sequence>MNQLDKFLLFVAVPGVALVSLVEAFVLSRRRAYDWRAMAVSMFDLFARVGVQIVMPLSLAAPIITWAYMHRLGNVPLDNATAFIALFLGQEFCYYWFHRAAHRVRWFWCNHAVHHSPNELNLSAAYRIGMFGRLTGNALFYAPLVWLGFPAKVVFEVLSLNLLYQFWIHATWIPKLGWLEGILNTPSAHRVHHAANLDYLDANYGGVLLVFDRLFGTYTPERDDLPCRYGLVTPLTTYNPLRIEFHQWMQLVRDLVSARSLRAVLGHLFMPPGWSPDGNGSTTEDLRRRAQGGAEAAGVHAPHPPAAVLPQRANTSA</sequence>
<feature type="transmembrane region" description="Helical" evidence="8">
    <location>
        <begin position="80"/>
        <end position="97"/>
    </location>
</feature>
<comment type="caution">
    <text evidence="10">The sequence shown here is derived from an EMBL/GenBank/DDBJ whole genome shotgun (WGS) entry which is preliminary data.</text>
</comment>
<reference evidence="10 11" key="2">
    <citation type="submission" date="2018-12" db="EMBL/GenBank/DDBJ databases">
        <title>Rhizobacter gummiphilus sp. nov., a rubber-degrading bacterium isolated from the soil of a botanical garden in Japan.</title>
        <authorList>
            <person name="Shunsuke S.S."/>
        </authorList>
    </citation>
    <scope>NUCLEOTIDE SEQUENCE [LARGE SCALE GENOMIC DNA]</scope>
    <source>
        <strain evidence="10 11">S-16</strain>
    </source>
</reference>
<evidence type="ECO:0000256" key="1">
    <source>
        <dbReference type="ARBA" id="ARBA00004127"/>
    </source>
</evidence>
<keyword evidence="5" id="KW-0443">Lipid metabolism</keyword>
<dbReference type="OrthoDB" id="9770329at2"/>
<organism evidence="10 11">
    <name type="scientific">Piscinibacter terrae</name>
    <dbReference type="NCBI Taxonomy" id="2496871"/>
    <lineage>
        <taxon>Bacteria</taxon>
        <taxon>Pseudomonadati</taxon>
        <taxon>Pseudomonadota</taxon>
        <taxon>Betaproteobacteria</taxon>
        <taxon>Burkholderiales</taxon>
        <taxon>Sphaerotilaceae</taxon>
        <taxon>Piscinibacter</taxon>
    </lineage>
</organism>
<feature type="region of interest" description="Disordered" evidence="7">
    <location>
        <begin position="275"/>
        <end position="317"/>
    </location>
</feature>
<gene>
    <name evidence="10" type="ORF">DZC73_22495</name>
</gene>
<evidence type="ECO:0000256" key="5">
    <source>
        <dbReference type="ARBA" id="ARBA00023098"/>
    </source>
</evidence>
<feature type="transmembrane region" description="Helical" evidence="8">
    <location>
        <begin position="49"/>
        <end position="68"/>
    </location>
</feature>
<keyword evidence="4" id="KW-0560">Oxidoreductase</keyword>
<feature type="transmembrane region" description="Helical" evidence="8">
    <location>
        <begin position="6"/>
        <end position="28"/>
    </location>
</feature>
<dbReference type="GO" id="GO:0006643">
    <property type="term" value="P:membrane lipid metabolic process"/>
    <property type="evidence" value="ECO:0007669"/>
    <property type="project" value="TreeGrafter"/>
</dbReference>
<name>A0A3N7JMD9_9BURK</name>
<dbReference type="Proteomes" id="UP000267464">
    <property type="component" value="Unassembled WGS sequence"/>
</dbReference>
<feature type="compositionally biased region" description="Low complexity" evidence="7">
    <location>
        <begin position="291"/>
        <end position="301"/>
    </location>
</feature>
<evidence type="ECO:0000259" key="9">
    <source>
        <dbReference type="Pfam" id="PF04116"/>
    </source>
</evidence>
<evidence type="ECO:0000313" key="11">
    <source>
        <dbReference type="Proteomes" id="UP000267464"/>
    </source>
</evidence>
<accession>A0A3N7JMD9</accession>
<evidence type="ECO:0000256" key="2">
    <source>
        <dbReference type="ARBA" id="ARBA00022692"/>
    </source>
</evidence>
<comment type="subcellular location">
    <subcellularLocation>
        <location evidence="1">Endomembrane system</location>
        <topology evidence="1">Multi-pass membrane protein</topology>
    </subcellularLocation>
</comment>
<proteinExistence type="predicted"/>
<keyword evidence="11" id="KW-1185">Reference proteome</keyword>
<protein>
    <submittedName>
        <fullName evidence="10">Sterol desaturase family protein</fullName>
    </submittedName>
</protein>
<dbReference type="GO" id="GO:0008610">
    <property type="term" value="P:lipid biosynthetic process"/>
    <property type="evidence" value="ECO:0007669"/>
    <property type="project" value="InterPro"/>
</dbReference>
<dbReference type="PANTHER" id="PTHR21624">
    <property type="entry name" value="STEROL DESATURASE-RELATED PROTEIN"/>
    <property type="match status" value="1"/>
</dbReference>
<dbReference type="GO" id="GO:0005506">
    <property type="term" value="F:iron ion binding"/>
    <property type="evidence" value="ECO:0007669"/>
    <property type="project" value="InterPro"/>
</dbReference>
<dbReference type="InterPro" id="IPR051689">
    <property type="entry name" value="Sterol_desaturase/TMEM195"/>
</dbReference>
<feature type="domain" description="Fatty acid hydroxylase" evidence="9">
    <location>
        <begin position="83"/>
        <end position="217"/>
    </location>
</feature>
<evidence type="ECO:0000256" key="6">
    <source>
        <dbReference type="ARBA" id="ARBA00023136"/>
    </source>
</evidence>